<dbReference type="InterPro" id="IPR053143">
    <property type="entry name" value="Arylsulfate_ST"/>
</dbReference>
<evidence type="ECO:0000313" key="2">
    <source>
        <dbReference type="Proteomes" id="UP000813423"/>
    </source>
</evidence>
<reference evidence="1" key="1">
    <citation type="submission" date="2021-08" db="EMBL/GenBank/DDBJ databases">
        <title>Global Aspergillus fumigatus from environmental and clinical sources.</title>
        <authorList>
            <person name="Barber A."/>
            <person name="Sae-Ong T."/>
        </authorList>
    </citation>
    <scope>NUCLEOTIDE SEQUENCE</scope>
    <source>
        <strain evidence="1">NRZ-2016-071</strain>
    </source>
</reference>
<dbReference type="Pfam" id="PF14269">
    <property type="entry name" value="Arylsulfotran_2"/>
    <property type="match status" value="1"/>
</dbReference>
<organism evidence="1 2">
    <name type="scientific">Aspergillus fumigatus</name>
    <name type="common">Neosartorya fumigata</name>
    <dbReference type="NCBI Taxonomy" id="746128"/>
    <lineage>
        <taxon>Eukaryota</taxon>
        <taxon>Fungi</taxon>
        <taxon>Dikarya</taxon>
        <taxon>Ascomycota</taxon>
        <taxon>Pezizomycotina</taxon>
        <taxon>Eurotiomycetes</taxon>
        <taxon>Eurotiomycetidae</taxon>
        <taxon>Eurotiales</taxon>
        <taxon>Aspergillaceae</taxon>
        <taxon>Aspergillus</taxon>
        <taxon>Aspergillus subgen. Fumigati</taxon>
    </lineage>
</organism>
<protein>
    <submittedName>
        <fullName evidence="1">Uncharacterized protein</fullName>
    </submittedName>
</protein>
<comment type="caution">
    <text evidence="1">The sequence shown here is derived from an EMBL/GenBank/DDBJ whole genome shotgun (WGS) entry which is preliminary data.</text>
</comment>
<proteinExistence type="predicted"/>
<dbReference type="InterPro" id="IPR039535">
    <property type="entry name" value="ASST-like"/>
</dbReference>
<dbReference type="Proteomes" id="UP000813423">
    <property type="component" value="Unassembled WGS sequence"/>
</dbReference>
<name>A0A8H4MTE7_ASPFM</name>
<dbReference type="PANTHER" id="PTHR35340:SF5">
    <property type="entry name" value="ASST-DOMAIN-CONTAINING PROTEIN"/>
    <property type="match status" value="1"/>
</dbReference>
<accession>A0A8H4MTE7</accession>
<evidence type="ECO:0000313" key="1">
    <source>
        <dbReference type="EMBL" id="KAH1906972.1"/>
    </source>
</evidence>
<dbReference type="EMBL" id="JAIBSC010000032">
    <property type="protein sequence ID" value="KAH1906972.1"/>
    <property type="molecule type" value="Genomic_DNA"/>
</dbReference>
<sequence length="609" mass="67874">MPSWTRTPACFRRQFSRLPGPSPLSSSRSRFSGLIFTVAGVVISLLYLFYVFVVPQLLRFRLRLDLSPYDLGFYGLGPSRSYASFEYESPVVEITEWASGCDSRYTFLAPRGDSVAHPGPVVLDADGELVWMKYNWDTTQDFKVQRYNGADYLTYWEGTEVESRGSGSWYMLDSTYTQKYQISPIGNFGGGDLHEFHITEQGTALVTVYDPIPADLTSIGGPELGWILDGVFQDIHIETGELLFEWRASQHYPVTSSYEALDGAGKDRNNAFDFFHINSVDKDEQGNYIVSARHLHAVSYIDHVTGNVLWTLGGKLNEFTDLSHGQATNFAWQHDARWHANNTITLFDNAAHSNSDPDSESRGMVIKLDLSQRTAELLAAYYHPQQMRSVSQGNVQILDESGRVLVGWGHSAAFTEYTADGDLLCDVHFAASAFFSFGRVVSYRASKGTWVGRPLTIPDAAVMGDRVYVSWNGATEVVAWRLEVWDARAVEDSTFDVVAQFAKTGFETVIEIPEELGSPLFRLAALDAEGNALGYTEVLQKDQGVDVDELLDLHNWIVAAAFIISVGGLLLGLYQCCGCCQILPRCRRRPNEYQLVAFGDNDNGENDPV</sequence>
<gene>
    <name evidence="1" type="ORF">KXV57_005035</name>
</gene>
<dbReference type="AlphaFoldDB" id="A0A8H4MTE7"/>
<dbReference type="PANTHER" id="PTHR35340">
    <property type="entry name" value="PQQ ENZYME REPEAT PROTEIN-RELATED"/>
    <property type="match status" value="1"/>
</dbReference>